<dbReference type="SUPFAM" id="SSF55811">
    <property type="entry name" value="Nudix"/>
    <property type="match status" value="1"/>
</dbReference>
<accession>A0A5N3P8F6</accession>
<dbReference type="InterPro" id="IPR047198">
    <property type="entry name" value="DDP-like_NUDIX"/>
</dbReference>
<evidence type="ECO:0000256" key="1">
    <source>
        <dbReference type="ARBA" id="ARBA00001946"/>
    </source>
</evidence>
<comment type="cofactor">
    <cofactor evidence="1">
        <name>Mg(2+)</name>
        <dbReference type="ChEBI" id="CHEBI:18420"/>
    </cofactor>
</comment>
<dbReference type="PANTHER" id="PTHR12629:SF0">
    <property type="entry name" value="DIPHOSPHOINOSITOL-POLYPHOSPHATE DIPHOSPHATASE"/>
    <property type="match status" value="1"/>
</dbReference>
<keyword evidence="7" id="KW-1185">Reference proteome</keyword>
<evidence type="ECO:0000259" key="5">
    <source>
        <dbReference type="PROSITE" id="PS51462"/>
    </source>
</evidence>
<dbReference type="Pfam" id="PF00293">
    <property type="entry name" value="NUDIX"/>
    <property type="match status" value="1"/>
</dbReference>
<dbReference type="GO" id="GO:0046872">
    <property type="term" value="F:metal ion binding"/>
    <property type="evidence" value="ECO:0007669"/>
    <property type="project" value="UniProtKB-KW"/>
</dbReference>
<evidence type="ECO:0000313" key="7">
    <source>
        <dbReference type="Proteomes" id="UP000325684"/>
    </source>
</evidence>
<comment type="caution">
    <text evidence="6">The sequence shown here is derived from an EMBL/GenBank/DDBJ whole genome shotgun (WGS) entry which is preliminary data.</text>
</comment>
<evidence type="ECO:0000313" key="6">
    <source>
        <dbReference type="EMBL" id="KAB0266006.1"/>
    </source>
</evidence>
<dbReference type="PROSITE" id="PS51462">
    <property type="entry name" value="NUDIX"/>
    <property type="match status" value="1"/>
</dbReference>
<dbReference type="Gene3D" id="3.90.79.10">
    <property type="entry name" value="Nucleoside Triphosphate Pyrophosphohydrolase"/>
    <property type="match status" value="1"/>
</dbReference>
<evidence type="ECO:0000256" key="4">
    <source>
        <dbReference type="ARBA" id="ARBA00022842"/>
    </source>
</evidence>
<dbReference type="AlphaFoldDB" id="A0A5N3P8F6"/>
<reference evidence="6 7" key="1">
    <citation type="journal article" date="2019" name="Microorganisms">
        <title>Genome Insights into the Novel Species Microvirga brassicacearum, a Rapeseed Endophyte with Biotechnological Potential.</title>
        <authorList>
            <person name="Jimenez-Gomez A."/>
            <person name="Saati-Santamaria Z."/>
            <person name="Igual J.M."/>
            <person name="Rivas R."/>
            <person name="Mateos P.F."/>
            <person name="Garcia-Fraile P."/>
        </authorList>
    </citation>
    <scope>NUCLEOTIDE SEQUENCE [LARGE SCALE GENOMIC DNA]</scope>
    <source>
        <strain evidence="6 7">CDVBN77</strain>
    </source>
</reference>
<dbReference type="OrthoDB" id="7066910at2"/>
<dbReference type="CDD" id="cd04666">
    <property type="entry name" value="NUDIX_DIPP2_like_Nudt4"/>
    <property type="match status" value="1"/>
</dbReference>
<dbReference type="PANTHER" id="PTHR12629">
    <property type="entry name" value="DIPHOSPHOINOSITOL POLYPHOSPHATE PHOSPHOHYDROLASE"/>
    <property type="match status" value="1"/>
</dbReference>
<keyword evidence="2" id="KW-0479">Metal-binding</keyword>
<name>A0A5N3P8F6_9HYPH</name>
<keyword evidence="3 6" id="KW-0378">Hydrolase</keyword>
<proteinExistence type="predicted"/>
<dbReference type="InterPro" id="IPR015797">
    <property type="entry name" value="NUDIX_hydrolase-like_dom_sf"/>
</dbReference>
<protein>
    <submittedName>
        <fullName evidence="6">NUDIX hydrolase</fullName>
    </submittedName>
</protein>
<dbReference type="RefSeq" id="WP_150946402.1">
    <property type="nucleotide sequence ID" value="NZ_VCMV01000025.1"/>
</dbReference>
<dbReference type="GO" id="GO:0005737">
    <property type="term" value="C:cytoplasm"/>
    <property type="evidence" value="ECO:0007669"/>
    <property type="project" value="TreeGrafter"/>
</dbReference>
<dbReference type="EMBL" id="VCMV01000025">
    <property type="protein sequence ID" value="KAB0266006.1"/>
    <property type="molecule type" value="Genomic_DNA"/>
</dbReference>
<organism evidence="6 7">
    <name type="scientific">Microvirga brassicacearum</name>
    <dbReference type="NCBI Taxonomy" id="2580413"/>
    <lineage>
        <taxon>Bacteria</taxon>
        <taxon>Pseudomonadati</taxon>
        <taxon>Pseudomonadota</taxon>
        <taxon>Alphaproteobacteria</taxon>
        <taxon>Hyphomicrobiales</taxon>
        <taxon>Methylobacteriaceae</taxon>
        <taxon>Microvirga</taxon>
    </lineage>
</organism>
<evidence type="ECO:0000256" key="3">
    <source>
        <dbReference type="ARBA" id="ARBA00022801"/>
    </source>
</evidence>
<feature type="domain" description="Nudix hydrolase" evidence="5">
    <location>
        <begin position="7"/>
        <end position="138"/>
    </location>
</feature>
<sequence length="154" mass="17566">MARAQKDRFNQVAALPFRVRNGTLEVLLVTSRETKRWLIPKGWPMKGKKAYKAAAQEAFEEAGVKGTVGQVAIGHYDYWKRRAEHFDLCRVQVYPLEVSKQLKKWPEKGQRDYRWFEVEEAAQQVLEPALAAVIRALPLHVQSTPTPALPALTV</sequence>
<dbReference type="InterPro" id="IPR000086">
    <property type="entry name" value="NUDIX_hydrolase_dom"/>
</dbReference>
<evidence type="ECO:0000256" key="2">
    <source>
        <dbReference type="ARBA" id="ARBA00022723"/>
    </source>
</evidence>
<keyword evidence="4" id="KW-0460">Magnesium</keyword>
<gene>
    <name evidence="6" type="ORF">FEZ63_16405</name>
</gene>
<dbReference type="GO" id="GO:0016462">
    <property type="term" value="F:pyrophosphatase activity"/>
    <property type="evidence" value="ECO:0007669"/>
    <property type="project" value="InterPro"/>
</dbReference>
<dbReference type="Proteomes" id="UP000325684">
    <property type="component" value="Unassembled WGS sequence"/>
</dbReference>